<sequence length="49" mass="5482">MPVDFLFSFAEERGKRVLTSETSLFYCGVTFPRVAITGSWSKSVTHPKA</sequence>
<dbReference type="EMBL" id="BPVZ01000025">
    <property type="protein sequence ID" value="GKV06449.1"/>
    <property type="molecule type" value="Genomic_DNA"/>
</dbReference>
<proteinExistence type="predicted"/>
<protein>
    <submittedName>
        <fullName evidence="1">Uncharacterized protein</fullName>
    </submittedName>
</protein>
<evidence type="ECO:0000313" key="2">
    <source>
        <dbReference type="Proteomes" id="UP001054252"/>
    </source>
</evidence>
<comment type="caution">
    <text evidence="1">The sequence shown here is derived from an EMBL/GenBank/DDBJ whole genome shotgun (WGS) entry which is preliminary data.</text>
</comment>
<dbReference type="AlphaFoldDB" id="A0AAV5J322"/>
<keyword evidence="2" id="KW-1185">Reference proteome</keyword>
<evidence type="ECO:0000313" key="1">
    <source>
        <dbReference type="EMBL" id="GKV06449.1"/>
    </source>
</evidence>
<gene>
    <name evidence="1" type="ORF">SLEP1_g18347</name>
</gene>
<name>A0AAV5J322_9ROSI</name>
<reference evidence="1 2" key="1">
    <citation type="journal article" date="2021" name="Commun. Biol.">
        <title>The genome of Shorea leprosula (Dipterocarpaceae) highlights the ecological relevance of drought in aseasonal tropical rainforests.</title>
        <authorList>
            <person name="Ng K.K.S."/>
            <person name="Kobayashi M.J."/>
            <person name="Fawcett J.A."/>
            <person name="Hatakeyama M."/>
            <person name="Paape T."/>
            <person name="Ng C.H."/>
            <person name="Ang C.C."/>
            <person name="Tnah L.H."/>
            <person name="Lee C.T."/>
            <person name="Nishiyama T."/>
            <person name="Sese J."/>
            <person name="O'Brien M.J."/>
            <person name="Copetti D."/>
            <person name="Mohd Noor M.I."/>
            <person name="Ong R.C."/>
            <person name="Putra M."/>
            <person name="Sireger I.Z."/>
            <person name="Indrioko S."/>
            <person name="Kosugi Y."/>
            <person name="Izuno A."/>
            <person name="Isagi Y."/>
            <person name="Lee S.L."/>
            <person name="Shimizu K.K."/>
        </authorList>
    </citation>
    <scope>NUCLEOTIDE SEQUENCE [LARGE SCALE GENOMIC DNA]</scope>
    <source>
        <strain evidence="1">214</strain>
    </source>
</reference>
<dbReference type="Proteomes" id="UP001054252">
    <property type="component" value="Unassembled WGS sequence"/>
</dbReference>
<accession>A0AAV5J322</accession>
<organism evidence="1 2">
    <name type="scientific">Rubroshorea leprosula</name>
    <dbReference type="NCBI Taxonomy" id="152421"/>
    <lineage>
        <taxon>Eukaryota</taxon>
        <taxon>Viridiplantae</taxon>
        <taxon>Streptophyta</taxon>
        <taxon>Embryophyta</taxon>
        <taxon>Tracheophyta</taxon>
        <taxon>Spermatophyta</taxon>
        <taxon>Magnoliopsida</taxon>
        <taxon>eudicotyledons</taxon>
        <taxon>Gunneridae</taxon>
        <taxon>Pentapetalae</taxon>
        <taxon>rosids</taxon>
        <taxon>malvids</taxon>
        <taxon>Malvales</taxon>
        <taxon>Dipterocarpaceae</taxon>
        <taxon>Rubroshorea</taxon>
    </lineage>
</organism>